<gene>
    <name evidence="1" type="ORF">E5358_10335</name>
</gene>
<evidence type="ECO:0000313" key="2">
    <source>
        <dbReference type="Proteomes" id="UP000308886"/>
    </source>
</evidence>
<keyword evidence="2" id="KW-1185">Reference proteome</keyword>
<dbReference type="EMBL" id="SRZC01000017">
    <property type="protein sequence ID" value="TGX81375.1"/>
    <property type="molecule type" value="Genomic_DNA"/>
</dbReference>
<sequence>MRRLVFAMLLVAVATVRVYANDGVYFTSGNFLVPVKETDVAVSKEILTITVGKDGFAHVDVFYEFFNRGEEKTVTMAFEASSPYNTMEPLRREGGHPFIHDFTVMINGKQLEHTNGIVATGWVDGVHTTDFTPLDAAKWKGYGEVADSILPYEDAVYNQELDSLTSFAYAYYFPARFQHGKNIVHHTYRYRMSYNVACSFEIPYRLTPATRWANGQVEDFTLRVKSGAPVGLCLVDSMFRDAPFVITEGKGFVIPVSMKYQGHYLFADLAGGATLEWHSKNFRPTAEMSIVSADLLTPDERWATSADVVIRENGSVSRYIGESGDNYLVAVQDYGLVPKAGARVVNFSAEKGNGFLFARDFGTINVRQRPSTASPKLGTIESEEGCVPDSYPCLGFEKGWYKLGYGDRVGYVREDLMRWSPVNVM</sequence>
<reference evidence="1" key="1">
    <citation type="submission" date="2019-04" db="EMBL/GenBank/DDBJ databases">
        <title>Microbes associate with the intestines of laboratory mice.</title>
        <authorList>
            <person name="Navarre W."/>
            <person name="Wong E."/>
            <person name="Huang K."/>
            <person name="Tropini C."/>
            <person name="Ng K."/>
            <person name="Yu B."/>
        </authorList>
    </citation>
    <scope>NUCLEOTIDE SEQUENCE</scope>
    <source>
        <strain evidence="1">NM73_A23</strain>
    </source>
</reference>
<protein>
    <submittedName>
        <fullName evidence="1">Uncharacterized protein</fullName>
    </submittedName>
</protein>
<name>A0AC61QNP3_9BACT</name>
<organism evidence="1 2">
    <name type="scientific">Palleniella muris</name>
    <dbReference type="NCBI Taxonomy" id="3038145"/>
    <lineage>
        <taxon>Bacteria</taxon>
        <taxon>Pseudomonadati</taxon>
        <taxon>Bacteroidota</taxon>
        <taxon>Bacteroidia</taxon>
        <taxon>Bacteroidales</taxon>
        <taxon>Prevotellaceae</taxon>
        <taxon>Palleniella</taxon>
    </lineage>
</organism>
<accession>A0AC61QNP3</accession>
<dbReference type="Proteomes" id="UP000308886">
    <property type="component" value="Unassembled WGS sequence"/>
</dbReference>
<comment type="caution">
    <text evidence="1">The sequence shown here is derived from an EMBL/GenBank/DDBJ whole genome shotgun (WGS) entry which is preliminary data.</text>
</comment>
<proteinExistence type="predicted"/>
<evidence type="ECO:0000313" key="1">
    <source>
        <dbReference type="EMBL" id="TGX81375.1"/>
    </source>
</evidence>